<keyword evidence="6" id="KW-1185">Reference proteome</keyword>
<keyword evidence="5" id="KW-0645">Protease</keyword>
<evidence type="ECO:0000313" key="5">
    <source>
        <dbReference type="EMBL" id="KAJ3206626.1"/>
    </source>
</evidence>
<comment type="similarity">
    <text evidence="1">Belongs to the peptidase A1 family.</text>
</comment>
<organism evidence="5 6">
    <name type="scientific">Clydaea vesicula</name>
    <dbReference type="NCBI Taxonomy" id="447962"/>
    <lineage>
        <taxon>Eukaryota</taxon>
        <taxon>Fungi</taxon>
        <taxon>Fungi incertae sedis</taxon>
        <taxon>Chytridiomycota</taxon>
        <taxon>Chytridiomycota incertae sedis</taxon>
        <taxon>Chytridiomycetes</taxon>
        <taxon>Lobulomycetales</taxon>
        <taxon>Lobulomycetaceae</taxon>
        <taxon>Clydaea</taxon>
    </lineage>
</organism>
<dbReference type="GO" id="GO:0006508">
    <property type="term" value="P:proteolysis"/>
    <property type="evidence" value="ECO:0007669"/>
    <property type="project" value="UniProtKB-KW"/>
</dbReference>
<dbReference type="EMBL" id="JADGJW010001111">
    <property type="protein sequence ID" value="KAJ3206626.1"/>
    <property type="molecule type" value="Genomic_DNA"/>
</dbReference>
<evidence type="ECO:0000256" key="3">
    <source>
        <dbReference type="SAM" id="SignalP"/>
    </source>
</evidence>
<feature type="disulfide bond" evidence="2">
    <location>
        <begin position="310"/>
        <end position="354"/>
    </location>
</feature>
<dbReference type="GO" id="GO:0004190">
    <property type="term" value="F:aspartic-type endopeptidase activity"/>
    <property type="evidence" value="ECO:0007669"/>
    <property type="project" value="InterPro"/>
</dbReference>
<reference evidence="5" key="1">
    <citation type="submission" date="2020-05" db="EMBL/GenBank/DDBJ databases">
        <title>Phylogenomic resolution of chytrid fungi.</title>
        <authorList>
            <person name="Stajich J.E."/>
            <person name="Amses K."/>
            <person name="Simmons R."/>
            <person name="Seto K."/>
            <person name="Myers J."/>
            <person name="Bonds A."/>
            <person name="Quandt C.A."/>
            <person name="Barry K."/>
            <person name="Liu P."/>
            <person name="Grigoriev I."/>
            <person name="Longcore J.E."/>
            <person name="James T.Y."/>
        </authorList>
    </citation>
    <scope>NUCLEOTIDE SEQUENCE</scope>
    <source>
        <strain evidence="5">JEL0476</strain>
    </source>
</reference>
<name>A0AAD5XST9_9FUNG</name>
<evidence type="ECO:0000256" key="2">
    <source>
        <dbReference type="PIRSR" id="PIRSR601461-2"/>
    </source>
</evidence>
<dbReference type="PANTHER" id="PTHR47966:SF51">
    <property type="entry name" value="BETA-SITE APP-CLEAVING ENZYME, ISOFORM A-RELATED"/>
    <property type="match status" value="1"/>
</dbReference>
<gene>
    <name evidence="5" type="primary">PEP2_2</name>
    <name evidence="5" type="ORF">HK099_000493</name>
</gene>
<dbReference type="InterPro" id="IPR033121">
    <property type="entry name" value="PEPTIDASE_A1"/>
</dbReference>
<sequence length="378" mass="42187">MKQLHLLNFATLITFAAADFVLPIQLNSNTLNNQISAVPIKNESKSTLLEFFALINIGTPGQPLKLQFETGSYRLWINSMEGMENQFKPQFSSTFNNTNILASMLDVNNAITINGTIAEDKFNLVNSSLNLSDSSIQFIHATTVNLSVSNNFNGLIGLGFTPSDLWNNGTKTFARSFMDQLIEKKVLSNPTVSYFVDFTDVNGEVNFGNMDSTKYSGPITWIPHQSITLSPAAVMPNLPTKVEYLWSVGLRKLNLGKTEINFNTNINVNASAIFATGESVSYFPKELAQNLSLEINSTFNINSNRYEIECSKLSQLPNLTFTFFTDDASVKNEATFELTPYEYALSFDEKQILCFIGIFDNSDTQFQDTILLGNLFLR</sequence>
<dbReference type="InterPro" id="IPR034164">
    <property type="entry name" value="Pepsin-like_dom"/>
</dbReference>
<dbReference type="InterPro" id="IPR001461">
    <property type="entry name" value="Aspartic_peptidase_A1"/>
</dbReference>
<accession>A0AAD5XST9</accession>
<evidence type="ECO:0000259" key="4">
    <source>
        <dbReference type="PROSITE" id="PS51767"/>
    </source>
</evidence>
<dbReference type="Proteomes" id="UP001211065">
    <property type="component" value="Unassembled WGS sequence"/>
</dbReference>
<feature type="domain" description="Peptidase A1" evidence="4">
    <location>
        <begin position="51"/>
        <end position="378"/>
    </location>
</feature>
<dbReference type="CDD" id="cd05471">
    <property type="entry name" value="pepsin_like"/>
    <property type="match status" value="1"/>
</dbReference>
<dbReference type="Pfam" id="PF00026">
    <property type="entry name" value="Asp"/>
    <property type="match status" value="1"/>
</dbReference>
<dbReference type="SUPFAM" id="SSF50630">
    <property type="entry name" value="Acid proteases"/>
    <property type="match status" value="1"/>
</dbReference>
<dbReference type="PANTHER" id="PTHR47966">
    <property type="entry name" value="BETA-SITE APP-CLEAVING ENZYME, ISOFORM A-RELATED"/>
    <property type="match status" value="1"/>
</dbReference>
<comment type="caution">
    <text evidence="5">The sequence shown here is derived from an EMBL/GenBank/DDBJ whole genome shotgun (WGS) entry which is preliminary data.</text>
</comment>
<evidence type="ECO:0000313" key="6">
    <source>
        <dbReference type="Proteomes" id="UP001211065"/>
    </source>
</evidence>
<feature type="chain" id="PRO_5042050398" evidence="3">
    <location>
        <begin position="19"/>
        <end position="378"/>
    </location>
</feature>
<dbReference type="InterPro" id="IPR021109">
    <property type="entry name" value="Peptidase_aspartic_dom_sf"/>
</dbReference>
<evidence type="ECO:0000256" key="1">
    <source>
        <dbReference type="ARBA" id="ARBA00007447"/>
    </source>
</evidence>
<dbReference type="Gene3D" id="2.40.70.10">
    <property type="entry name" value="Acid Proteases"/>
    <property type="match status" value="2"/>
</dbReference>
<keyword evidence="5" id="KW-0378">Hydrolase</keyword>
<dbReference type="PRINTS" id="PR00792">
    <property type="entry name" value="PEPSIN"/>
</dbReference>
<dbReference type="PROSITE" id="PS51767">
    <property type="entry name" value="PEPTIDASE_A1"/>
    <property type="match status" value="1"/>
</dbReference>
<proteinExistence type="inferred from homology"/>
<keyword evidence="2" id="KW-1015">Disulfide bond</keyword>
<keyword evidence="3" id="KW-0732">Signal</keyword>
<protein>
    <submittedName>
        <fullName evidence="5">Vacuolar protease A</fullName>
    </submittedName>
</protein>
<feature type="signal peptide" evidence="3">
    <location>
        <begin position="1"/>
        <end position="18"/>
    </location>
</feature>
<dbReference type="AlphaFoldDB" id="A0AAD5XST9"/>